<sequence>MDSPTPTDAPEPHQGAEQHQTHHPITEGSQASFGTYRRNPVSFVRRGTRLQGRRQAAWDEYADRWVVDVPRQVADTSVHPDYVFDAEAAFGRTAPLVVEIGSGLGEAVTHAAAEHPEWDFLAVEVYTPGLANTLMKIAQGGLTNVRVVQANAPEVLSTMLPAGSVNQVWVFFPDPWHKAKHHKRRLIQPAFAEQVAQALEPGGLWRIATDWSNYAIHAREVLDGSADFDNVHEGERSGADSPLTQVWASGVETVVGGAPVREGRAPVSTSHTGPNEGVDQDGGWAPRFEGRTLTSFERKALEAGRMVFELTGKRKP</sequence>
<evidence type="ECO:0000313" key="9">
    <source>
        <dbReference type="EMBL" id="MDP5228186.1"/>
    </source>
</evidence>
<evidence type="ECO:0000256" key="2">
    <source>
        <dbReference type="ARBA" id="ARBA00003015"/>
    </source>
</evidence>
<comment type="pathway">
    <text evidence="7">tRNA modification; N(7)-methylguanine-tRNA biosynthesis.</text>
</comment>
<feature type="binding site" evidence="7">
    <location>
        <position position="174"/>
    </location>
    <ligand>
        <name>S-adenosyl-L-methionine</name>
        <dbReference type="ChEBI" id="CHEBI:59789"/>
    </ligand>
</feature>
<feature type="binding site" evidence="7">
    <location>
        <position position="99"/>
    </location>
    <ligand>
        <name>S-adenosyl-L-methionine</name>
        <dbReference type="ChEBI" id="CHEBI:59789"/>
    </ligand>
</feature>
<evidence type="ECO:0000256" key="5">
    <source>
        <dbReference type="ARBA" id="ARBA00022691"/>
    </source>
</evidence>
<evidence type="ECO:0000256" key="4">
    <source>
        <dbReference type="ARBA" id="ARBA00022679"/>
    </source>
</evidence>
<keyword evidence="5 7" id="KW-0949">S-adenosyl-L-methionine</keyword>
<comment type="caution">
    <text evidence="9">The sequence shown here is derived from an EMBL/GenBank/DDBJ whole genome shotgun (WGS) entry which is preliminary data.</text>
</comment>
<organism evidence="9 10">
    <name type="scientific">Arthrobacter horti</name>
    <dbReference type="NCBI Taxonomy" id="3068273"/>
    <lineage>
        <taxon>Bacteria</taxon>
        <taxon>Bacillati</taxon>
        <taxon>Actinomycetota</taxon>
        <taxon>Actinomycetes</taxon>
        <taxon>Micrococcales</taxon>
        <taxon>Micrococcaceae</taxon>
        <taxon>Arthrobacter</taxon>
    </lineage>
</organism>
<feature type="region of interest" description="Disordered" evidence="8">
    <location>
        <begin position="261"/>
        <end position="285"/>
    </location>
</feature>
<dbReference type="EC" id="2.1.1.33" evidence="7"/>
<dbReference type="Gene3D" id="3.40.50.150">
    <property type="entry name" value="Vaccinia Virus protein VP39"/>
    <property type="match status" value="1"/>
</dbReference>
<comment type="catalytic activity">
    <reaction evidence="1 7">
        <text>guanosine(46) in tRNA + S-adenosyl-L-methionine = N(7)-methylguanosine(46) in tRNA + S-adenosyl-L-homocysteine</text>
        <dbReference type="Rhea" id="RHEA:42708"/>
        <dbReference type="Rhea" id="RHEA-COMP:10188"/>
        <dbReference type="Rhea" id="RHEA-COMP:10189"/>
        <dbReference type="ChEBI" id="CHEBI:57856"/>
        <dbReference type="ChEBI" id="CHEBI:59789"/>
        <dbReference type="ChEBI" id="CHEBI:74269"/>
        <dbReference type="ChEBI" id="CHEBI:74480"/>
        <dbReference type="EC" id="2.1.1.33"/>
    </reaction>
</comment>
<evidence type="ECO:0000256" key="8">
    <source>
        <dbReference type="SAM" id="MobiDB-lite"/>
    </source>
</evidence>
<dbReference type="InterPro" id="IPR055361">
    <property type="entry name" value="tRNA_methyltr_TrmB_bact"/>
</dbReference>
<accession>A0ABT9IRG4</accession>
<feature type="binding site" evidence="7">
    <location>
        <position position="151"/>
    </location>
    <ligand>
        <name>S-adenosyl-L-methionine</name>
        <dbReference type="ChEBI" id="CHEBI:59789"/>
    </ligand>
</feature>
<evidence type="ECO:0000256" key="6">
    <source>
        <dbReference type="ARBA" id="ARBA00022694"/>
    </source>
</evidence>
<protein>
    <recommendedName>
        <fullName evidence="7">tRNA (guanine-N(7)-)-methyltransferase</fullName>
        <ecNumber evidence="7">2.1.1.33</ecNumber>
    </recommendedName>
    <alternativeName>
        <fullName evidence="7">tRNA (guanine(46)-N(7))-methyltransferase</fullName>
    </alternativeName>
    <alternativeName>
        <fullName evidence="7">tRNA(m7G46)-methyltransferase</fullName>
    </alternativeName>
</protein>
<keyword evidence="6 7" id="KW-0819">tRNA processing</keyword>
<dbReference type="PROSITE" id="PS51625">
    <property type="entry name" value="SAM_MT_TRMB"/>
    <property type="match status" value="1"/>
</dbReference>
<keyword evidence="10" id="KW-1185">Reference proteome</keyword>
<keyword evidence="3 7" id="KW-0489">Methyltransferase</keyword>
<comment type="function">
    <text evidence="2 7">Catalyzes the formation of N(7)-methylguanine at position 46 (m7G46) in tRNA.</text>
</comment>
<dbReference type="HAMAP" id="MF_01057">
    <property type="entry name" value="tRNA_methyltr_TrmB"/>
    <property type="match status" value="1"/>
</dbReference>
<evidence type="ECO:0000256" key="7">
    <source>
        <dbReference type="HAMAP-Rule" id="MF_01057"/>
    </source>
</evidence>
<dbReference type="GO" id="GO:0008176">
    <property type="term" value="F:tRNA (guanine(46)-N7)-methyltransferase activity"/>
    <property type="evidence" value="ECO:0007669"/>
    <property type="project" value="UniProtKB-EC"/>
</dbReference>
<feature type="binding site" evidence="7">
    <location>
        <position position="210"/>
    </location>
    <ligand>
        <name>substrate</name>
    </ligand>
</feature>
<dbReference type="Pfam" id="PF02390">
    <property type="entry name" value="Methyltransf_4"/>
    <property type="match status" value="1"/>
</dbReference>
<dbReference type="InterPro" id="IPR029063">
    <property type="entry name" value="SAM-dependent_MTases_sf"/>
</dbReference>
<dbReference type="InterPro" id="IPR003358">
    <property type="entry name" value="tRNA_(Gua-N-7)_MeTrfase_Trmb"/>
</dbReference>
<dbReference type="PANTHER" id="PTHR23417:SF14">
    <property type="entry name" value="PENTACOTRIPEPTIDE-REPEAT REGION OF PRORP DOMAIN-CONTAINING PROTEIN"/>
    <property type="match status" value="1"/>
</dbReference>
<keyword evidence="4 7" id="KW-0808">Transferase</keyword>
<comment type="caution">
    <text evidence="7">Lacks conserved residue(s) required for the propagation of feature annotation.</text>
</comment>
<feature type="binding site" evidence="7">
    <location>
        <begin position="294"/>
        <end position="297"/>
    </location>
    <ligand>
        <name>substrate</name>
    </ligand>
</feature>
<reference evidence="9 10" key="1">
    <citation type="submission" date="2023-08" db="EMBL/GenBank/DDBJ databases">
        <title>Arthrobacter horti sp. nov., isolated from forest soil.</title>
        <authorList>
            <person name="Park M."/>
        </authorList>
    </citation>
    <scope>NUCLEOTIDE SEQUENCE [LARGE SCALE GENOMIC DNA]</scope>
    <source>
        <strain evidence="9 10">YJM1</strain>
    </source>
</reference>
<feature type="binding site" evidence="7">
    <location>
        <position position="178"/>
    </location>
    <ligand>
        <name>substrate</name>
    </ligand>
</feature>
<feature type="compositionally biased region" description="Basic and acidic residues" evidence="8">
    <location>
        <begin position="10"/>
        <end position="20"/>
    </location>
</feature>
<proteinExistence type="inferred from homology"/>
<dbReference type="SUPFAM" id="SSF53335">
    <property type="entry name" value="S-adenosyl-L-methionine-dependent methyltransferases"/>
    <property type="match status" value="1"/>
</dbReference>
<gene>
    <name evidence="7 9" type="primary">trmB</name>
    <name evidence="9" type="ORF">Q9R02_13555</name>
</gene>
<dbReference type="EMBL" id="JAVALS010000011">
    <property type="protein sequence ID" value="MDP5228186.1"/>
    <property type="molecule type" value="Genomic_DNA"/>
</dbReference>
<evidence type="ECO:0000256" key="3">
    <source>
        <dbReference type="ARBA" id="ARBA00022603"/>
    </source>
</evidence>
<dbReference type="NCBIfam" id="TIGR00091">
    <property type="entry name" value="tRNA (guanosine(46)-N7)-methyltransferase TrmB"/>
    <property type="match status" value="1"/>
</dbReference>
<feature type="binding site" evidence="7">
    <location>
        <position position="124"/>
    </location>
    <ligand>
        <name>S-adenosyl-L-methionine</name>
        <dbReference type="ChEBI" id="CHEBI:59789"/>
    </ligand>
</feature>
<evidence type="ECO:0000256" key="1">
    <source>
        <dbReference type="ARBA" id="ARBA00000142"/>
    </source>
</evidence>
<name>A0ABT9IRG4_9MICC</name>
<dbReference type="RefSeq" id="WP_305997234.1">
    <property type="nucleotide sequence ID" value="NZ_JAVALS010000011.1"/>
</dbReference>
<comment type="similarity">
    <text evidence="7">Belongs to the class I-like SAM-binding methyltransferase superfamily. TrmB family.</text>
</comment>
<evidence type="ECO:0000313" key="10">
    <source>
        <dbReference type="Proteomes" id="UP001232725"/>
    </source>
</evidence>
<dbReference type="Proteomes" id="UP001232725">
    <property type="component" value="Unassembled WGS sequence"/>
</dbReference>
<feature type="region of interest" description="Disordered" evidence="8">
    <location>
        <begin position="1"/>
        <end position="37"/>
    </location>
</feature>
<dbReference type="PANTHER" id="PTHR23417">
    <property type="entry name" value="3-DEOXY-D-MANNO-OCTULOSONIC-ACID TRANSFERASE/TRNA GUANINE-N 7 - -METHYLTRANSFERASE"/>
    <property type="match status" value="1"/>
</dbReference>